<dbReference type="Pfam" id="PF20086">
    <property type="entry name" value="DUF6478"/>
    <property type="match status" value="1"/>
</dbReference>
<name>A0A1H8FNC7_9RHOB</name>
<protein>
    <submittedName>
        <fullName evidence="2">Uncharacterized protein</fullName>
    </submittedName>
</protein>
<keyword evidence="3" id="KW-1185">Reference proteome</keyword>
<reference evidence="2 3" key="1">
    <citation type="submission" date="2016-10" db="EMBL/GenBank/DDBJ databases">
        <authorList>
            <person name="de Groot N.N."/>
        </authorList>
    </citation>
    <scope>NUCLEOTIDE SEQUENCE [LARGE SCALE GENOMIC DNA]</scope>
    <source>
        <strain evidence="2 3">DSM 16213</strain>
    </source>
</reference>
<dbReference type="AlphaFoldDB" id="A0A1H8FNC7"/>
<evidence type="ECO:0000313" key="3">
    <source>
        <dbReference type="Proteomes" id="UP000199585"/>
    </source>
</evidence>
<feature type="coiled-coil region" evidence="1">
    <location>
        <begin position="26"/>
        <end position="53"/>
    </location>
</feature>
<dbReference type="Proteomes" id="UP000199585">
    <property type="component" value="Unassembled WGS sequence"/>
</dbReference>
<proteinExistence type="predicted"/>
<sequence length="257" mass="29172">MARRTEGVIESALNASALRRWSRAARTAATTELQTLRRQRQQARALVSRLADLIHVADSRLALPRIGSTAFARPGGTDWSWRPQAWRGPLEVKGMTAVPTQTMLGNEVTLFHNCTESELTLRQLRNTREEDLAPFALRLDVFRFDGTFLSLVLDLPQDAVQGLQRRHILRVSAIAEVERPLDIFVRLNIKHGPNTDTLVQELPRGGHEGMVEFDLAYTELNEKRLEKAWLDIIFGGPEMNQITLRDLTVCRYPRAEL</sequence>
<organism evidence="2 3">
    <name type="scientific">Loktanella fryxellensis</name>
    <dbReference type="NCBI Taxonomy" id="245187"/>
    <lineage>
        <taxon>Bacteria</taxon>
        <taxon>Pseudomonadati</taxon>
        <taxon>Pseudomonadota</taxon>
        <taxon>Alphaproteobacteria</taxon>
        <taxon>Rhodobacterales</taxon>
        <taxon>Roseobacteraceae</taxon>
        <taxon>Loktanella</taxon>
    </lineage>
</organism>
<keyword evidence="1" id="KW-0175">Coiled coil</keyword>
<dbReference type="OrthoDB" id="7827015at2"/>
<evidence type="ECO:0000256" key="1">
    <source>
        <dbReference type="SAM" id="Coils"/>
    </source>
</evidence>
<dbReference type="EMBL" id="FOCI01000013">
    <property type="protein sequence ID" value="SEN33090.1"/>
    <property type="molecule type" value="Genomic_DNA"/>
</dbReference>
<dbReference type="RefSeq" id="WP_089903267.1">
    <property type="nucleotide sequence ID" value="NZ_FOCI01000013.1"/>
</dbReference>
<accession>A0A1H8FNC7</accession>
<dbReference type="STRING" id="245187.SAMN04488003_11374"/>
<dbReference type="InterPro" id="IPR045514">
    <property type="entry name" value="DUF6478"/>
</dbReference>
<gene>
    <name evidence="2" type="ORF">SAMN04488003_11374</name>
</gene>
<evidence type="ECO:0000313" key="2">
    <source>
        <dbReference type="EMBL" id="SEN33090.1"/>
    </source>
</evidence>